<dbReference type="AlphaFoldDB" id="A0A4R8XZA4"/>
<dbReference type="Proteomes" id="UP000298433">
    <property type="component" value="Unassembled WGS sequence"/>
</dbReference>
<accession>A0A4R8XZA4</accession>
<dbReference type="OrthoDB" id="9898792at2"/>
<evidence type="ECO:0000313" key="2">
    <source>
        <dbReference type="Proteomes" id="UP000298433"/>
    </source>
</evidence>
<gene>
    <name evidence="1" type="ORF">E3T23_02735</name>
</gene>
<dbReference type="RefSeq" id="WP_134368870.1">
    <property type="nucleotide sequence ID" value="NZ_SOGN01000016.1"/>
</dbReference>
<comment type="caution">
    <text evidence="1">The sequence shown here is derived from an EMBL/GenBank/DDBJ whole genome shotgun (WGS) entry which is preliminary data.</text>
</comment>
<protein>
    <submittedName>
        <fullName evidence="1">Uncharacterized protein</fullName>
    </submittedName>
</protein>
<reference evidence="1 2" key="1">
    <citation type="submission" date="2019-03" db="EMBL/GenBank/DDBJ databases">
        <title>Genomics of glacier-inhabiting Cryobacterium strains.</title>
        <authorList>
            <person name="Liu Q."/>
            <person name="Xin Y.-H."/>
        </authorList>
    </citation>
    <scope>NUCLEOTIDE SEQUENCE [LARGE SCALE GENOMIC DNA]</scope>
    <source>
        <strain evidence="1 2">TMT2-48-2</strain>
    </source>
</reference>
<organism evidence="1 2">
    <name type="scientific">Cryobacterium cheniae</name>
    <dbReference type="NCBI Taxonomy" id="1259262"/>
    <lineage>
        <taxon>Bacteria</taxon>
        <taxon>Bacillati</taxon>
        <taxon>Actinomycetota</taxon>
        <taxon>Actinomycetes</taxon>
        <taxon>Micrococcales</taxon>
        <taxon>Microbacteriaceae</taxon>
        <taxon>Cryobacterium</taxon>
    </lineage>
</organism>
<sequence length="347" mass="36755">MENTDNVVAATESWRLSAENVIAFAEIAAPVGEGEFAPFSAEGIDDPDGELDARIDRLLSEADIAVDAAGDRGGIDILLGNLEVTSVLLTASQEPSVVFTEMGVDDGSISFDEARVQVAVLKGAADGVIEPTPRKLPDSVHGKFDELQNAGGTELVELAKSPTVHAAVVGGWRGIAAVVAEKANEAFEAVKSALSWLKRAAVRIVEWVVNKLRKMMPHSFQTKFDKLVETIPDKLADGAPGIVGELLGALLGRPGVVDAWGALSADQVVELESRLDETTKSQLTRIGFITKGRKTVDKFSIVVAVLDGTVVAPQVKIAALALIVAVVGFVGFQVWDGFHDLERLARA</sequence>
<proteinExistence type="predicted"/>
<evidence type="ECO:0000313" key="1">
    <source>
        <dbReference type="EMBL" id="TFC83302.1"/>
    </source>
</evidence>
<name>A0A4R8XZA4_9MICO</name>
<keyword evidence="2" id="KW-1185">Reference proteome</keyword>
<dbReference type="EMBL" id="SOGN01000016">
    <property type="protein sequence ID" value="TFC83302.1"/>
    <property type="molecule type" value="Genomic_DNA"/>
</dbReference>